<evidence type="ECO:0000313" key="3">
    <source>
        <dbReference type="Proteomes" id="UP001501243"/>
    </source>
</evidence>
<dbReference type="NCBIfam" id="NF001097">
    <property type="entry name" value="PRK00129.1"/>
    <property type="match status" value="1"/>
</dbReference>
<comment type="caution">
    <text evidence="2">The sequence shown here is derived from an EMBL/GenBank/DDBJ whole genome shotgun (WGS) entry which is preliminary data.</text>
</comment>
<accession>A0ABP8QP42</accession>
<dbReference type="Proteomes" id="UP001501243">
    <property type="component" value="Unassembled WGS sequence"/>
</dbReference>
<dbReference type="EMBL" id="BAABGQ010000012">
    <property type="protein sequence ID" value="GAA4507707.1"/>
    <property type="molecule type" value="Genomic_DNA"/>
</dbReference>
<sequence>MDAPLTSPESLAPAAPALPTDRLRVVCAEPSIANHFLAELRDVDVQKDSLRFRRNLQRLGEIIATRISVQLSYTPQSVRTPLGEAPSQLLRDFPVLATVLRAGLPFHQGFLNYFDQSPSAFAAAYRIEGTAQVQVQLDYLTAPRLDERVLILADPMLATGKSLVQTYRAMLRFGTPRQVHIAAVIASPEGVAYVMREIPEATLWVAAVDEKLNEQAYILPGLGDAGDLAFGSKI</sequence>
<reference evidence="3" key="1">
    <citation type="journal article" date="2019" name="Int. J. Syst. Evol. Microbiol.">
        <title>The Global Catalogue of Microorganisms (GCM) 10K type strain sequencing project: providing services to taxonomists for standard genome sequencing and annotation.</title>
        <authorList>
            <consortium name="The Broad Institute Genomics Platform"/>
            <consortium name="The Broad Institute Genome Sequencing Center for Infectious Disease"/>
            <person name="Wu L."/>
            <person name="Ma J."/>
        </authorList>
    </citation>
    <scope>NUCLEOTIDE SEQUENCE [LARGE SCALE GENOMIC DNA]</scope>
    <source>
        <strain evidence="3">JCM 17841</strain>
    </source>
</reference>
<dbReference type="InterPro" id="IPR029057">
    <property type="entry name" value="PRTase-like"/>
</dbReference>
<keyword evidence="3" id="KW-1185">Reference proteome</keyword>
<dbReference type="PANTHER" id="PTHR11608">
    <property type="entry name" value="BIFUNCTIONAL PROTEIN PYRR"/>
    <property type="match status" value="1"/>
</dbReference>
<evidence type="ECO:0000259" key="1">
    <source>
        <dbReference type="Pfam" id="PF14681"/>
    </source>
</evidence>
<dbReference type="SUPFAM" id="SSF53271">
    <property type="entry name" value="PRTase-like"/>
    <property type="match status" value="1"/>
</dbReference>
<dbReference type="CDD" id="cd06223">
    <property type="entry name" value="PRTases_typeI"/>
    <property type="match status" value="1"/>
</dbReference>
<gene>
    <name evidence="2" type="primary">upp</name>
    <name evidence="2" type="ORF">GCM10023172_38740</name>
</gene>
<keyword evidence="2" id="KW-0808">Transferase</keyword>
<proteinExistence type="predicted"/>
<dbReference type="InterPro" id="IPR000836">
    <property type="entry name" value="PRTase_dom"/>
</dbReference>
<dbReference type="InterPro" id="IPR050137">
    <property type="entry name" value="PyrR_bifunctional"/>
</dbReference>
<feature type="domain" description="Phosphoribosyltransferase" evidence="1">
    <location>
        <begin position="32"/>
        <end position="231"/>
    </location>
</feature>
<dbReference type="PANTHER" id="PTHR11608:SF0">
    <property type="entry name" value="BIFUNCTIONAL PROTEIN PYRR"/>
    <property type="match status" value="1"/>
</dbReference>
<dbReference type="Gene3D" id="3.40.50.2020">
    <property type="match status" value="1"/>
</dbReference>
<name>A0ABP8QP42_9BACT</name>
<dbReference type="RefSeq" id="WP_208132823.1">
    <property type="nucleotide sequence ID" value="NZ_BAABGQ010000012.1"/>
</dbReference>
<dbReference type="Pfam" id="PF14681">
    <property type="entry name" value="UPRTase"/>
    <property type="match status" value="1"/>
</dbReference>
<dbReference type="GO" id="GO:0016757">
    <property type="term" value="F:glycosyltransferase activity"/>
    <property type="evidence" value="ECO:0007669"/>
    <property type="project" value="UniProtKB-KW"/>
</dbReference>
<organism evidence="2 3">
    <name type="scientific">Hymenobacter ginsengisoli</name>
    <dbReference type="NCBI Taxonomy" id="1051626"/>
    <lineage>
        <taxon>Bacteria</taxon>
        <taxon>Pseudomonadati</taxon>
        <taxon>Bacteroidota</taxon>
        <taxon>Cytophagia</taxon>
        <taxon>Cytophagales</taxon>
        <taxon>Hymenobacteraceae</taxon>
        <taxon>Hymenobacter</taxon>
    </lineage>
</organism>
<keyword evidence="2" id="KW-0328">Glycosyltransferase</keyword>
<protein>
    <submittedName>
        <fullName evidence="2">Uracil phosphoribosyltransferase</fullName>
    </submittedName>
</protein>
<evidence type="ECO:0000313" key="2">
    <source>
        <dbReference type="EMBL" id="GAA4507707.1"/>
    </source>
</evidence>